<dbReference type="OrthoDB" id="2237472at2"/>
<dbReference type="InterPro" id="IPR013078">
    <property type="entry name" value="His_Pase_superF_clade-1"/>
</dbReference>
<dbReference type="SUPFAM" id="SSF53254">
    <property type="entry name" value="Phosphoglycerate mutase-like"/>
    <property type="match status" value="1"/>
</dbReference>
<evidence type="ECO:0000313" key="2">
    <source>
        <dbReference type="EMBL" id="RIA47744.1"/>
    </source>
</evidence>
<dbReference type="Pfam" id="PF00300">
    <property type="entry name" value="His_Phos_1"/>
    <property type="match status" value="1"/>
</dbReference>
<keyword evidence="1" id="KW-0732">Signal</keyword>
<evidence type="ECO:0000256" key="1">
    <source>
        <dbReference type="SAM" id="SignalP"/>
    </source>
</evidence>
<feature type="chain" id="PRO_5017223837" evidence="1">
    <location>
        <begin position="28"/>
        <end position="200"/>
    </location>
</feature>
<dbReference type="RefSeq" id="WP_119062102.1">
    <property type="nucleotide sequence ID" value="NZ_QXDF01000002.1"/>
</dbReference>
<dbReference type="AlphaFoldDB" id="A0A397PNX8"/>
<reference evidence="2 3" key="1">
    <citation type="submission" date="2018-08" db="EMBL/GenBank/DDBJ databases">
        <title>Genomic Encyclopedia of Archaeal and Bacterial Type Strains, Phase II (KMG-II): from individual species to whole genera.</title>
        <authorList>
            <person name="Goeker M."/>
        </authorList>
    </citation>
    <scope>NUCLEOTIDE SEQUENCE [LARGE SCALE GENOMIC DNA]</scope>
    <source>
        <strain evidence="2 3">DSM 5002</strain>
    </source>
</reference>
<organism evidence="2 3">
    <name type="scientific">Dichotomicrobium thermohalophilum</name>
    <dbReference type="NCBI Taxonomy" id="933063"/>
    <lineage>
        <taxon>Bacteria</taxon>
        <taxon>Pseudomonadati</taxon>
        <taxon>Pseudomonadota</taxon>
        <taxon>Alphaproteobacteria</taxon>
        <taxon>Hyphomicrobiales</taxon>
        <taxon>Hyphomicrobiaceae</taxon>
        <taxon>Dichotomicrobium</taxon>
    </lineage>
</organism>
<dbReference type="InterPro" id="IPR029033">
    <property type="entry name" value="His_PPase_superfam"/>
</dbReference>
<keyword evidence="3" id="KW-1185">Reference proteome</keyword>
<gene>
    <name evidence="2" type="ORF">BXY53_2311</name>
</gene>
<accession>A0A397PNX8</accession>
<sequence>MCFEPLLPSRRWLFAGLAALVFAVARAGPAAASDELAAKLAKPGHIAMMRHALAPGTGDPANFTLGDCATQRNLSEAGRRQARRTGDFLRSVGVSEARVFSSQWCRCMDTAELLELGAVEPLPALNSFFRDRAGGPEQTRQLREKIGELDLSQPVLMVTHQVNITGLTDVFPSSGEIVVLRREADGDLAVLGTVDPRSTQ</sequence>
<dbReference type="Gene3D" id="3.40.50.1240">
    <property type="entry name" value="Phosphoglycerate mutase-like"/>
    <property type="match status" value="1"/>
</dbReference>
<proteinExistence type="predicted"/>
<dbReference type="SMART" id="SM00855">
    <property type="entry name" value="PGAM"/>
    <property type="match status" value="1"/>
</dbReference>
<dbReference type="EMBL" id="QXDF01000002">
    <property type="protein sequence ID" value="RIA47744.1"/>
    <property type="molecule type" value="Genomic_DNA"/>
</dbReference>
<evidence type="ECO:0000313" key="3">
    <source>
        <dbReference type="Proteomes" id="UP000266273"/>
    </source>
</evidence>
<protein>
    <submittedName>
        <fullName evidence="2">Histidine phosphatase superfamily protein (Branch 1)</fullName>
    </submittedName>
</protein>
<name>A0A397PNX8_9HYPH</name>
<dbReference type="Proteomes" id="UP000266273">
    <property type="component" value="Unassembled WGS sequence"/>
</dbReference>
<comment type="caution">
    <text evidence="2">The sequence shown here is derived from an EMBL/GenBank/DDBJ whole genome shotgun (WGS) entry which is preliminary data.</text>
</comment>
<feature type="signal peptide" evidence="1">
    <location>
        <begin position="1"/>
        <end position="27"/>
    </location>
</feature>
<dbReference type="CDD" id="cd07040">
    <property type="entry name" value="HP"/>
    <property type="match status" value="1"/>
</dbReference>